<reference evidence="1" key="1">
    <citation type="submission" date="2023-03" db="EMBL/GenBank/DDBJ databases">
        <authorList>
            <person name="Steffen K."/>
            <person name="Cardenas P."/>
        </authorList>
    </citation>
    <scope>NUCLEOTIDE SEQUENCE</scope>
</reference>
<comment type="caution">
    <text evidence="1">The sequence shown here is derived from an EMBL/GenBank/DDBJ whole genome shotgun (WGS) entry which is preliminary data.</text>
</comment>
<dbReference type="Proteomes" id="UP001174909">
    <property type="component" value="Unassembled WGS sequence"/>
</dbReference>
<protein>
    <submittedName>
        <fullName evidence="1">Uncharacterized protein</fullName>
    </submittedName>
</protein>
<dbReference type="AlphaFoldDB" id="A0AA35S6W0"/>
<keyword evidence="2" id="KW-1185">Reference proteome</keyword>
<evidence type="ECO:0000313" key="2">
    <source>
        <dbReference type="Proteomes" id="UP001174909"/>
    </source>
</evidence>
<organism evidence="1 2">
    <name type="scientific">Geodia barretti</name>
    <name type="common">Barrett's horny sponge</name>
    <dbReference type="NCBI Taxonomy" id="519541"/>
    <lineage>
        <taxon>Eukaryota</taxon>
        <taxon>Metazoa</taxon>
        <taxon>Porifera</taxon>
        <taxon>Demospongiae</taxon>
        <taxon>Heteroscleromorpha</taxon>
        <taxon>Tetractinellida</taxon>
        <taxon>Astrophorina</taxon>
        <taxon>Geodiidae</taxon>
        <taxon>Geodia</taxon>
    </lineage>
</organism>
<accession>A0AA35S6W0</accession>
<gene>
    <name evidence="1" type="ORF">GBAR_LOCUS14263</name>
</gene>
<dbReference type="EMBL" id="CASHTH010002085">
    <property type="protein sequence ID" value="CAI8024560.1"/>
    <property type="molecule type" value="Genomic_DNA"/>
</dbReference>
<proteinExistence type="predicted"/>
<evidence type="ECO:0000313" key="1">
    <source>
        <dbReference type="EMBL" id="CAI8024560.1"/>
    </source>
</evidence>
<sequence>MIMGITGSDIFCSHDIGYSLVLVIHCPPFVHTSTGEKRAFSKASHSKLCWGPSAWLQRPSQRTSG</sequence>
<name>A0AA35S6W0_GEOBA</name>